<dbReference type="SUPFAM" id="SSF161017">
    <property type="entry name" value="Photosystem II reaction center protein L, PsbL"/>
    <property type="match status" value="1"/>
</dbReference>
<evidence type="ECO:0000256" key="2">
    <source>
        <dbReference type="ARBA" id="ARBA00022692"/>
    </source>
</evidence>
<evidence type="ECO:0000256" key="5">
    <source>
        <dbReference type="SAM" id="Phobius"/>
    </source>
</evidence>
<evidence type="ECO:0000313" key="7">
    <source>
        <dbReference type="Proteomes" id="UP001412067"/>
    </source>
</evidence>
<dbReference type="InterPro" id="IPR037266">
    <property type="entry name" value="PSII_PsbL_sf"/>
</dbReference>
<dbReference type="Proteomes" id="UP001412067">
    <property type="component" value="Unassembled WGS sequence"/>
</dbReference>
<keyword evidence="4 5" id="KW-0472">Membrane</keyword>
<proteinExistence type="predicted"/>
<keyword evidence="7" id="KW-1185">Reference proteome</keyword>
<accession>A0ABR2MAT0</accession>
<comment type="caution">
    <text evidence="6">The sequence shown here is derived from an EMBL/GenBank/DDBJ whole genome shotgun (WGS) entry which is preliminary data.</text>
</comment>
<organism evidence="6 7">
    <name type="scientific">Platanthera guangdongensis</name>
    <dbReference type="NCBI Taxonomy" id="2320717"/>
    <lineage>
        <taxon>Eukaryota</taxon>
        <taxon>Viridiplantae</taxon>
        <taxon>Streptophyta</taxon>
        <taxon>Embryophyta</taxon>
        <taxon>Tracheophyta</taxon>
        <taxon>Spermatophyta</taxon>
        <taxon>Magnoliopsida</taxon>
        <taxon>Liliopsida</taxon>
        <taxon>Asparagales</taxon>
        <taxon>Orchidaceae</taxon>
        <taxon>Orchidoideae</taxon>
        <taxon>Orchideae</taxon>
        <taxon>Orchidinae</taxon>
        <taxon>Platanthera</taxon>
    </lineage>
</organism>
<feature type="transmembrane region" description="Helical" evidence="5">
    <location>
        <begin position="17"/>
        <end position="35"/>
    </location>
</feature>
<evidence type="ECO:0000256" key="4">
    <source>
        <dbReference type="ARBA" id="ARBA00023136"/>
    </source>
</evidence>
<keyword evidence="2 5" id="KW-0812">Transmembrane</keyword>
<keyword evidence="3 5" id="KW-1133">Transmembrane helix</keyword>
<name>A0ABR2MAT0_9ASPA</name>
<evidence type="ECO:0000256" key="3">
    <source>
        <dbReference type="ARBA" id="ARBA00022989"/>
    </source>
</evidence>
<protein>
    <submittedName>
        <fullName evidence="6">Photosystem II reaction center protein L</fullName>
    </submittedName>
</protein>
<evidence type="ECO:0000313" key="6">
    <source>
        <dbReference type="EMBL" id="KAK8961128.1"/>
    </source>
</evidence>
<sequence length="57" mass="6710">MTQSNPNAQSVELNRTSLYWSLLLIFVFVFHMEHVHEGKKRLETQTTHEVCMEVGFD</sequence>
<dbReference type="InterPro" id="IPR003372">
    <property type="entry name" value="PSII_PsbL"/>
</dbReference>
<reference evidence="6 7" key="1">
    <citation type="journal article" date="2022" name="Nat. Plants">
        <title>Genomes of leafy and leafless Platanthera orchids illuminate the evolution of mycoheterotrophy.</title>
        <authorList>
            <person name="Li M.H."/>
            <person name="Liu K.W."/>
            <person name="Li Z."/>
            <person name="Lu H.C."/>
            <person name="Ye Q.L."/>
            <person name="Zhang D."/>
            <person name="Wang J.Y."/>
            <person name="Li Y.F."/>
            <person name="Zhong Z.M."/>
            <person name="Liu X."/>
            <person name="Yu X."/>
            <person name="Liu D.K."/>
            <person name="Tu X.D."/>
            <person name="Liu B."/>
            <person name="Hao Y."/>
            <person name="Liao X.Y."/>
            <person name="Jiang Y.T."/>
            <person name="Sun W.H."/>
            <person name="Chen J."/>
            <person name="Chen Y.Q."/>
            <person name="Ai Y."/>
            <person name="Zhai J.W."/>
            <person name="Wu S.S."/>
            <person name="Zhou Z."/>
            <person name="Hsiao Y.Y."/>
            <person name="Wu W.L."/>
            <person name="Chen Y.Y."/>
            <person name="Lin Y.F."/>
            <person name="Hsu J.L."/>
            <person name="Li C.Y."/>
            <person name="Wang Z.W."/>
            <person name="Zhao X."/>
            <person name="Zhong W.Y."/>
            <person name="Ma X.K."/>
            <person name="Ma L."/>
            <person name="Huang J."/>
            <person name="Chen G.Z."/>
            <person name="Huang M.Z."/>
            <person name="Huang L."/>
            <person name="Peng D.H."/>
            <person name="Luo Y.B."/>
            <person name="Zou S.Q."/>
            <person name="Chen S.P."/>
            <person name="Lan S."/>
            <person name="Tsai W.C."/>
            <person name="Van de Peer Y."/>
            <person name="Liu Z.J."/>
        </authorList>
    </citation>
    <scope>NUCLEOTIDE SEQUENCE [LARGE SCALE GENOMIC DNA]</scope>
    <source>
        <strain evidence="6">Lor288</strain>
    </source>
</reference>
<dbReference type="Pfam" id="PF02419">
    <property type="entry name" value="PsbL"/>
    <property type="match status" value="1"/>
</dbReference>
<comment type="subcellular location">
    <subcellularLocation>
        <location evidence="1">Membrane</location>
        <topology evidence="1">Single-pass membrane protein</topology>
    </subcellularLocation>
</comment>
<dbReference type="EMBL" id="JBBWWR010000010">
    <property type="protein sequence ID" value="KAK8961128.1"/>
    <property type="molecule type" value="Genomic_DNA"/>
</dbReference>
<gene>
    <name evidence="6" type="primary">psbL</name>
    <name evidence="6" type="ORF">KSP40_PGU001640</name>
</gene>
<evidence type="ECO:0000256" key="1">
    <source>
        <dbReference type="ARBA" id="ARBA00004167"/>
    </source>
</evidence>